<comment type="cofactor">
    <cofactor evidence="1">
        <name>Zn(2+)</name>
        <dbReference type="ChEBI" id="CHEBI:29105"/>
    </cofactor>
</comment>
<feature type="domain" description="Peptidase M16 N-terminal" evidence="10">
    <location>
        <begin position="52"/>
        <end position="169"/>
    </location>
</feature>
<comment type="similarity">
    <text evidence="2 8">Belongs to the peptidase M16 family.</text>
</comment>
<keyword evidence="4" id="KW-0479">Metal-binding</keyword>
<evidence type="ECO:0000313" key="12">
    <source>
        <dbReference type="EMBL" id="MBD0824895.1"/>
    </source>
</evidence>
<dbReference type="RefSeq" id="WP_188224193.1">
    <property type="nucleotide sequence ID" value="NZ_JACVXD010000008.1"/>
</dbReference>
<sequence>MKTVLSYVLIVASVFCVSAQDLSQPLPVDQSIKKGVLPNGMTYYIKSTDVVKDAASYYIIQNVGSILEKENQRGLAHFLEHMAFNGTEHFPGKGILNTLQKHGAVFGKDINAYTSFDETVYNLSNIPTKDGLVDTCLTVLQDWSNYLLLTDEEIDNERGVIKEEWRTRQNGQMRLFEVSMPVTFNQSKYADRMPIGLMSVVEGFEYKALRDFYHDWYRTDLQAIAVIGDVDVTEIEQKIIDKFSKIPAVDNPKERYTVDIPDNEDMMFSFGMDPEVSSASISFGIRHKESLADETVGDLKQSLLESMAISALSSRIREVSQKPEATFLSGRVGYSGLSRTSNVFSMGIYPKPNQQKEALTEVLTEVIRAVKFGYTQSEIDRAITIFNNSYQNQIAKKDDRGHKSIESTIQNNYLSNSTMSDIEKEYEIAKQLFSKITPEDVHNTIKRLYAKNNRYVNVTGVEGQDNITEAEVRQIITSVENDDTIKPYAEALDGKTLVSDLNIVSGFITQVSHEEEIGATTFVLSNGVKVHYKFVDKQKDRVALKAISYGGESLLDNEDLASAGFVTSLIGRSGLGDFSATDLNKVLAGKTASVNVGLGDISETVSGGSNTKDVETMLQLVHLYFVKPRFDENAYKVLKSNLDNYLLRRGNDIGEKMKDSLTYALYGKNNPKKRIFDQEYIDDVSFDKIKAIYADRFADASDFEFFIVGDVKEEQLKPLLEKYIASLPTQNTKETYKDNSVDWISDTIDKDIYIAMEDPKASVNVVYKKEMPYVKKNVVYTNVLGDMLQLRVTETVRESEGGAYSPRAGASFSREPKSAAYVNFSFDCNPDMADRLVEIVKEELQKIADGTISEDDLNKTRTNYLKENEQSKDNNGYDMAMLTRYFRYDENINDPKNFVDIVKNMTAKDIQKMAKKILKGNKSYEIIFKPKQ</sequence>
<comment type="caution">
    <text evidence="12">The sequence shown here is derived from an EMBL/GenBank/DDBJ whole genome shotgun (WGS) entry which is preliminary data.</text>
</comment>
<dbReference type="PROSITE" id="PS00143">
    <property type="entry name" value="INSULINASE"/>
    <property type="match status" value="1"/>
</dbReference>
<dbReference type="GO" id="GO:0006508">
    <property type="term" value="P:proteolysis"/>
    <property type="evidence" value="ECO:0007669"/>
    <property type="project" value="UniProtKB-KW"/>
</dbReference>
<evidence type="ECO:0000259" key="10">
    <source>
        <dbReference type="Pfam" id="PF00675"/>
    </source>
</evidence>
<dbReference type="SUPFAM" id="SSF63411">
    <property type="entry name" value="LuxS/MPP-like metallohydrolase"/>
    <property type="match status" value="4"/>
</dbReference>
<keyword evidence="3" id="KW-0645">Protease</keyword>
<dbReference type="InterPro" id="IPR007863">
    <property type="entry name" value="Peptidase_M16_C"/>
</dbReference>
<dbReference type="InterPro" id="IPR011249">
    <property type="entry name" value="Metalloenz_LuxS/M16"/>
</dbReference>
<evidence type="ECO:0000256" key="2">
    <source>
        <dbReference type="ARBA" id="ARBA00007261"/>
    </source>
</evidence>
<keyword evidence="9" id="KW-0732">Signal</keyword>
<dbReference type="PANTHER" id="PTHR43690">
    <property type="entry name" value="NARDILYSIN"/>
    <property type="match status" value="1"/>
</dbReference>
<evidence type="ECO:0000256" key="3">
    <source>
        <dbReference type="ARBA" id="ARBA00022670"/>
    </source>
</evidence>
<evidence type="ECO:0000313" key="13">
    <source>
        <dbReference type="Proteomes" id="UP000621516"/>
    </source>
</evidence>
<protein>
    <submittedName>
        <fullName evidence="12">Insulinase family protein</fullName>
    </submittedName>
</protein>
<feature type="domain" description="Peptidase M16 C-terminal" evidence="11">
    <location>
        <begin position="684"/>
        <end position="863"/>
    </location>
</feature>
<evidence type="ECO:0000256" key="5">
    <source>
        <dbReference type="ARBA" id="ARBA00022801"/>
    </source>
</evidence>
<accession>A0A8J6Q3H0</accession>
<keyword evidence="13" id="KW-1185">Reference proteome</keyword>
<keyword evidence="6" id="KW-0862">Zinc</keyword>
<dbReference type="InterPro" id="IPR011765">
    <property type="entry name" value="Pept_M16_N"/>
</dbReference>
<reference evidence="12 13" key="1">
    <citation type="journal article" date="2018" name="J. Microbiol.">
        <title>Aestuariibaculum marinum sp. nov., a marine bacterium isolated from seawater in South Korea.</title>
        <authorList>
            <person name="Choi J."/>
            <person name="Lee D."/>
            <person name="Jang J.H."/>
            <person name="Cha S."/>
            <person name="Seo T."/>
        </authorList>
    </citation>
    <scope>NUCLEOTIDE SEQUENCE [LARGE SCALE GENOMIC DNA]</scope>
    <source>
        <strain evidence="12 13">IP7</strain>
    </source>
</reference>
<keyword evidence="5" id="KW-0378">Hydrolase</keyword>
<gene>
    <name evidence="12" type="ORF">ICJ85_12795</name>
</gene>
<dbReference type="EMBL" id="JACVXD010000008">
    <property type="protein sequence ID" value="MBD0824895.1"/>
    <property type="molecule type" value="Genomic_DNA"/>
</dbReference>
<feature type="signal peptide" evidence="9">
    <location>
        <begin position="1"/>
        <end position="19"/>
    </location>
</feature>
<feature type="domain" description="Peptidase M16 C-terminal" evidence="11">
    <location>
        <begin position="205"/>
        <end position="384"/>
    </location>
</feature>
<evidence type="ECO:0000256" key="8">
    <source>
        <dbReference type="RuleBase" id="RU004447"/>
    </source>
</evidence>
<evidence type="ECO:0000256" key="4">
    <source>
        <dbReference type="ARBA" id="ARBA00022723"/>
    </source>
</evidence>
<name>A0A8J6Q3H0_9FLAO</name>
<dbReference type="InterPro" id="IPR050626">
    <property type="entry name" value="Peptidase_M16"/>
</dbReference>
<evidence type="ECO:0000256" key="1">
    <source>
        <dbReference type="ARBA" id="ARBA00001947"/>
    </source>
</evidence>
<dbReference type="Proteomes" id="UP000621516">
    <property type="component" value="Unassembled WGS sequence"/>
</dbReference>
<dbReference type="InterPro" id="IPR001431">
    <property type="entry name" value="Pept_M16_Zn_BS"/>
</dbReference>
<evidence type="ECO:0000256" key="9">
    <source>
        <dbReference type="SAM" id="SignalP"/>
    </source>
</evidence>
<dbReference type="AlphaFoldDB" id="A0A8J6Q3H0"/>
<keyword evidence="7" id="KW-0482">Metalloprotease</keyword>
<feature type="chain" id="PRO_5035236647" evidence="9">
    <location>
        <begin position="20"/>
        <end position="932"/>
    </location>
</feature>
<proteinExistence type="inferred from homology"/>
<dbReference type="GO" id="GO:0004222">
    <property type="term" value="F:metalloendopeptidase activity"/>
    <property type="evidence" value="ECO:0007669"/>
    <property type="project" value="InterPro"/>
</dbReference>
<organism evidence="12 13">
    <name type="scientific">Aestuariibaculum marinum</name>
    <dbReference type="NCBI Taxonomy" id="2683592"/>
    <lineage>
        <taxon>Bacteria</taxon>
        <taxon>Pseudomonadati</taxon>
        <taxon>Bacteroidota</taxon>
        <taxon>Flavobacteriia</taxon>
        <taxon>Flavobacteriales</taxon>
        <taxon>Flavobacteriaceae</taxon>
    </lineage>
</organism>
<dbReference type="Gene3D" id="3.30.830.10">
    <property type="entry name" value="Metalloenzyme, LuxS/M16 peptidase-like"/>
    <property type="match status" value="4"/>
</dbReference>
<dbReference type="Pfam" id="PF00675">
    <property type="entry name" value="Peptidase_M16"/>
    <property type="match status" value="1"/>
</dbReference>
<evidence type="ECO:0000256" key="6">
    <source>
        <dbReference type="ARBA" id="ARBA00022833"/>
    </source>
</evidence>
<dbReference type="GO" id="GO:0046872">
    <property type="term" value="F:metal ion binding"/>
    <property type="evidence" value="ECO:0007669"/>
    <property type="project" value="UniProtKB-KW"/>
</dbReference>
<dbReference type="PANTHER" id="PTHR43690:SF34">
    <property type="entry name" value="ZINC PROTEASE PQQL-LIKE"/>
    <property type="match status" value="1"/>
</dbReference>
<dbReference type="Pfam" id="PF05193">
    <property type="entry name" value="Peptidase_M16_C"/>
    <property type="match status" value="2"/>
</dbReference>
<evidence type="ECO:0000256" key="7">
    <source>
        <dbReference type="ARBA" id="ARBA00023049"/>
    </source>
</evidence>
<evidence type="ECO:0000259" key="11">
    <source>
        <dbReference type="Pfam" id="PF05193"/>
    </source>
</evidence>